<name>A0A9N9PR74_9HELO</name>
<dbReference type="EMBL" id="CAJVRL010000045">
    <property type="protein sequence ID" value="CAG8952193.1"/>
    <property type="molecule type" value="Genomic_DNA"/>
</dbReference>
<feature type="signal peptide" evidence="1">
    <location>
        <begin position="1"/>
        <end position="19"/>
    </location>
</feature>
<accession>A0A9N9PR74</accession>
<proteinExistence type="predicted"/>
<evidence type="ECO:0008006" key="4">
    <source>
        <dbReference type="Google" id="ProtNLM"/>
    </source>
</evidence>
<comment type="caution">
    <text evidence="2">The sequence shown here is derived from an EMBL/GenBank/DDBJ whole genome shotgun (WGS) entry which is preliminary data.</text>
</comment>
<evidence type="ECO:0000313" key="3">
    <source>
        <dbReference type="Proteomes" id="UP000696280"/>
    </source>
</evidence>
<sequence>MKLFAILFTLALYAAPTAAKCNRPGADAHCEKLCSTAVAKVESTDDPDDAIQCTCAGEYQ</sequence>
<dbReference type="Proteomes" id="UP000696280">
    <property type="component" value="Unassembled WGS sequence"/>
</dbReference>
<feature type="chain" id="PRO_5040258548" description="Extracellular membrane protein CFEM domain-containing protein" evidence="1">
    <location>
        <begin position="20"/>
        <end position="60"/>
    </location>
</feature>
<protein>
    <recommendedName>
        <fullName evidence="4">Extracellular membrane protein CFEM domain-containing protein</fullName>
    </recommendedName>
</protein>
<dbReference type="AlphaFoldDB" id="A0A9N9PR74"/>
<keyword evidence="1" id="KW-0732">Signal</keyword>
<organism evidence="2 3">
    <name type="scientific">Hymenoscyphus fraxineus</name>
    <dbReference type="NCBI Taxonomy" id="746836"/>
    <lineage>
        <taxon>Eukaryota</taxon>
        <taxon>Fungi</taxon>
        <taxon>Dikarya</taxon>
        <taxon>Ascomycota</taxon>
        <taxon>Pezizomycotina</taxon>
        <taxon>Leotiomycetes</taxon>
        <taxon>Helotiales</taxon>
        <taxon>Helotiaceae</taxon>
        <taxon>Hymenoscyphus</taxon>
    </lineage>
</organism>
<evidence type="ECO:0000256" key="1">
    <source>
        <dbReference type="SAM" id="SignalP"/>
    </source>
</evidence>
<evidence type="ECO:0000313" key="2">
    <source>
        <dbReference type="EMBL" id="CAG8952193.1"/>
    </source>
</evidence>
<keyword evidence="3" id="KW-1185">Reference proteome</keyword>
<gene>
    <name evidence="2" type="ORF">HYFRA_00000933</name>
</gene>
<reference evidence="2" key="1">
    <citation type="submission" date="2021-07" db="EMBL/GenBank/DDBJ databases">
        <authorList>
            <person name="Durling M."/>
        </authorList>
    </citation>
    <scope>NUCLEOTIDE SEQUENCE</scope>
</reference>